<feature type="chain" id="PRO_5006665801" description="DUF4835 domain-containing protein" evidence="1">
    <location>
        <begin position="19"/>
        <end position="256"/>
    </location>
</feature>
<dbReference type="RefSeq" id="WP_057930735.1">
    <property type="nucleotide sequence ID" value="NZ_LMZQ01000001.1"/>
</dbReference>
<comment type="caution">
    <text evidence="2">The sequence shown here is derived from an EMBL/GenBank/DDBJ whole genome shotgun (WGS) entry which is preliminary data.</text>
</comment>
<keyword evidence="3" id="KW-1185">Reference proteome</keyword>
<dbReference type="EMBL" id="LMZQ01000001">
    <property type="protein sequence ID" value="KRT18109.1"/>
    <property type="molecule type" value="Genomic_DNA"/>
</dbReference>
<protein>
    <recommendedName>
        <fullName evidence="4">DUF4835 domain-containing protein</fullName>
    </recommendedName>
</protein>
<evidence type="ECO:0000313" key="2">
    <source>
        <dbReference type="EMBL" id="KRT18109.1"/>
    </source>
</evidence>
<dbReference type="AlphaFoldDB" id="A0A0T5VWA6"/>
<evidence type="ECO:0000313" key="3">
    <source>
        <dbReference type="Proteomes" id="UP000051950"/>
    </source>
</evidence>
<dbReference type="Proteomes" id="UP000051950">
    <property type="component" value="Unassembled WGS sequence"/>
</dbReference>
<keyword evidence="1" id="KW-0732">Signal</keyword>
<gene>
    <name evidence="2" type="ORF">ASU31_02145</name>
</gene>
<dbReference type="OrthoDB" id="749663at2"/>
<name>A0A0T5VWA6_9SPHI</name>
<organism evidence="2 3">
    <name type="scientific">Pedobacter ginsenosidimutans</name>
    <dbReference type="NCBI Taxonomy" id="687842"/>
    <lineage>
        <taxon>Bacteria</taxon>
        <taxon>Pseudomonadati</taxon>
        <taxon>Bacteroidota</taxon>
        <taxon>Sphingobacteriia</taxon>
        <taxon>Sphingobacteriales</taxon>
        <taxon>Sphingobacteriaceae</taxon>
        <taxon>Pedobacter</taxon>
    </lineage>
</organism>
<dbReference type="STRING" id="687842.ASU31_02145"/>
<feature type="signal peptide" evidence="1">
    <location>
        <begin position="1"/>
        <end position="18"/>
    </location>
</feature>
<reference evidence="2 3" key="1">
    <citation type="submission" date="2015-11" db="EMBL/GenBank/DDBJ databases">
        <title>Sequence of Pedobacter ginsenosidimutans.</title>
        <authorList>
            <person name="Carson E."/>
            <person name="Keyser V."/>
            <person name="Newman J."/>
            <person name="Miller J."/>
        </authorList>
    </citation>
    <scope>NUCLEOTIDE SEQUENCE [LARGE SCALE GENOMIC DNA]</scope>
    <source>
        <strain evidence="2 3">KACC 14530</strain>
    </source>
</reference>
<proteinExistence type="predicted"/>
<sequence length="256" mass="29052">MKTFLTLIFCLLTCLTKAQLPSDTLITYITFENLKGPDDGYGASIDRPIGSGAFKNISDRDNLRVRMAKLENSYRWPDGSKIDFTKRNSQHSNTGIVDRYTLINPTTKDTLFLFVDPYKTDSTFYIPKGLVAVSKEVLAKEIAVQLKSIEDINAAKDAFSNEQENINRIANYIASNIGLINFIDRENLRKVMTDTQADPELKNYLFKFYVLNKFYALGKNISNTKAYALNKMKESFVNFQKEHPDVAAGNIKINLN</sequence>
<accession>A0A0T5VWA6</accession>
<evidence type="ECO:0000256" key="1">
    <source>
        <dbReference type="SAM" id="SignalP"/>
    </source>
</evidence>
<evidence type="ECO:0008006" key="4">
    <source>
        <dbReference type="Google" id="ProtNLM"/>
    </source>
</evidence>